<feature type="signal peptide" evidence="1">
    <location>
        <begin position="1"/>
        <end position="19"/>
    </location>
</feature>
<feature type="chain" id="PRO_5045445957" evidence="1">
    <location>
        <begin position="20"/>
        <end position="236"/>
    </location>
</feature>
<dbReference type="Proteomes" id="UP001317191">
    <property type="component" value="Unassembled WGS sequence"/>
</dbReference>
<evidence type="ECO:0000259" key="2">
    <source>
        <dbReference type="Pfam" id="PF13568"/>
    </source>
</evidence>
<evidence type="ECO:0000313" key="3">
    <source>
        <dbReference type="EMBL" id="MCL9809344.1"/>
    </source>
</evidence>
<proteinExistence type="predicted"/>
<protein>
    <submittedName>
        <fullName evidence="3">PorT family protein</fullName>
    </submittedName>
</protein>
<name>A0ABT0TPC4_9FLAO</name>
<keyword evidence="1" id="KW-0732">Signal</keyword>
<evidence type="ECO:0000313" key="4">
    <source>
        <dbReference type="Proteomes" id="UP001317191"/>
    </source>
</evidence>
<keyword evidence="4" id="KW-1185">Reference proteome</keyword>
<comment type="caution">
    <text evidence="3">The sequence shown here is derived from an EMBL/GenBank/DDBJ whole genome shotgun (WGS) entry which is preliminary data.</text>
</comment>
<sequence length="236" mass="26940">MTKRLFITILILATTITNAQVFKKSMFAKKPLINLENFDKQRVHFGFYLGFNSYDFKIDKKFDGEDILVDSQMGFNVGLISNLRINEYIDLRFEPGLHYGQRNLTFPNLTDPVDRLREVKSTYIHLPLLAKFSSKRLGNVKPYVIGGLSTSMNLSSNANSPDDNSANRFRMLKNTNNYELGVGIDMYFEYFKFSPSIRGVFGLKNEIIPDADPNSPWTGNVASMSTRGVFINFAFH</sequence>
<dbReference type="RefSeq" id="WP_250592771.1">
    <property type="nucleotide sequence ID" value="NZ_JAMLJM010000005.1"/>
</dbReference>
<feature type="domain" description="Outer membrane protein beta-barrel" evidence="2">
    <location>
        <begin position="41"/>
        <end position="206"/>
    </location>
</feature>
<dbReference type="Pfam" id="PF13568">
    <property type="entry name" value="OMP_b-brl_2"/>
    <property type="match status" value="1"/>
</dbReference>
<accession>A0ABT0TPC4</accession>
<dbReference type="InterPro" id="IPR025665">
    <property type="entry name" value="Beta-barrel_OMP_2"/>
</dbReference>
<organism evidence="3 4">
    <name type="scientific">Flavobacterium luminosum</name>
    <dbReference type="NCBI Taxonomy" id="2949086"/>
    <lineage>
        <taxon>Bacteria</taxon>
        <taxon>Pseudomonadati</taxon>
        <taxon>Bacteroidota</taxon>
        <taxon>Flavobacteriia</taxon>
        <taxon>Flavobacteriales</taxon>
        <taxon>Flavobacteriaceae</taxon>
        <taxon>Flavobacterium</taxon>
    </lineage>
</organism>
<gene>
    <name evidence="3" type="ORF">NAT50_08225</name>
</gene>
<dbReference type="EMBL" id="JAMLJM010000005">
    <property type="protein sequence ID" value="MCL9809344.1"/>
    <property type="molecule type" value="Genomic_DNA"/>
</dbReference>
<evidence type="ECO:0000256" key="1">
    <source>
        <dbReference type="SAM" id="SignalP"/>
    </source>
</evidence>
<reference evidence="3 4" key="1">
    <citation type="submission" date="2022-05" db="EMBL/GenBank/DDBJ databases">
        <title>Flavobacterium sp., isolated from activated sludge.</title>
        <authorList>
            <person name="Ran Q."/>
        </authorList>
    </citation>
    <scope>NUCLEOTIDE SEQUENCE [LARGE SCALE GENOMIC DNA]</scope>
    <source>
        <strain evidence="3 4">HXWNR70</strain>
    </source>
</reference>